<reference evidence="1 2" key="1">
    <citation type="journal article" date="2013" name="Genome Biol.">
        <title>The genome sequence of the most widely cultivated cacao type and its use to identify candidate genes regulating pod color.</title>
        <authorList>
            <person name="Motamayor J.C."/>
            <person name="Mockaitis K."/>
            <person name="Schmutz J."/>
            <person name="Haiminen N."/>
            <person name="Iii D.L."/>
            <person name="Cornejo O."/>
            <person name="Findley S.D."/>
            <person name="Zheng P."/>
            <person name="Utro F."/>
            <person name="Royaert S."/>
            <person name="Saski C."/>
            <person name="Jenkins J."/>
            <person name="Podicheti R."/>
            <person name="Zhao M."/>
            <person name="Scheffler B.E."/>
            <person name="Stack J.C."/>
            <person name="Feltus F.A."/>
            <person name="Mustiga G.M."/>
            <person name="Amores F."/>
            <person name="Phillips W."/>
            <person name="Marelli J.P."/>
            <person name="May G.D."/>
            <person name="Shapiro H."/>
            <person name="Ma J."/>
            <person name="Bustamante C.D."/>
            <person name="Schnell R.J."/>
            <person name="Main D."/>
            <person name="Gilbert D."/>
            <person name="Parida L."/>
            <person name="Kuhn D.N."/>
        </authorList>
    </citation>
    <scope>NUCLEOTIDE SEQUENCE [LARGE SCALE GENOMIC DNA]</scope>
    <source>
        <strain evidence="2">cv. Matina 1-6</strain>
    </source>
</reference>
<dbReference type="Gramene" id="EOY32123">
    <property type="protein sequence ID" value="EOY32123"/>
    <property type="gene ID" value="TCM_039637"/>
</dbReference>
<evidence type="ECO:0000313" key="2">
    <source>
        <dbReference type="Proteomes" id="UP000026915"/>
    </source>
</evidence>
<keyword evidence="2" id="KW-1185">Reference proteome</keyword>
<evidence type="ECO:0000313" key="1">
    <source>
        <dbReference type="EMBL" id="EOY32123.1"/>
    </source>
</evidence>
<protein>
    <submittedName>
        <fullName evidence="1">Uncharacterized protein</fullName>
    </submittedName>
</protein>
<name>A0A061GRU6_THECC</name>
<organism evidence="1 2">
    <name type="scientific">Theobroma cacao</name>
    <name type="common">Cacao</name>
    <name type="synonym">Cocoa</name>
    <dbReference type="NCBI Taxonomy" id="3641"/>
    <lineage>
        <taxon>Eukaryota</taxon>
        <taxon>Viridiplantae</taxon>
        <taxon>Streptophyta</taxon>
        <taxon>Embryophyta</taxon>
        <taxon>Tracheophyta</taxon>
        <taxon>Spermatophyta</taxon>
        <taxon>Magnoliopsida</taxon>
        <taxon>eudicotyledons</taxon>
        <taxon>Gunneridae</taxon>
        <taxon>Pentapetalae</taxon>
        <taxon>rosids</taxon>
        <taxon>malvids</taxon>
        <taxon>Malvales</taxon>
        <taxon>Malvaceae</taxon>
        <taxon>Byttnerioideae</taxon>
        <taxon>Theobroma</taxon>
    </lineage>
</organism>
<gene>
    <name evidence="1" type="ORF">TCM_039637</name>
</gene>
<accession>A0A061GRU6</accession>
<dbReference type="HOGENOM" id="CLU_2042299_0_0_1"/>
<dbReference type="AlphaFoldDB" id="A0A061GRU6"/>
<sequence length="121" mass="14000">MVVDAFTWKSCRTQEPNSRPTFAFVRNWLTEEMRKAILQANYKIVQLVDIHVDVADSDIKWTKRSVVACMKEAFSLKSIQSRFIQEGIPVSLHPLGVFKPLINFSDVEEMKIESYSDIFTI</sequence>
<proteinExistence type="predicted"/>
<dbReference type="Proteomes" id="UP000026915">
    <property type="component" value="Chromosome 9"/>
</dbReference>
<dbReference type="InParanoid" id="A0A061GRU6"/>
<dbReference type="EMBL" id="CM001887">
    <property type="protein sequence ID" value="EOY32123.1"/>
    <property type="molecule type" value="Genomic_DNA"/>
</dbReference>